<evidence type="ECO:0000313" key="2">
    <source>
        <dbReference type="EMBL" id="PJC22161.1"/>
    </source>
</evidence>
<feature type="compositionally biased region" description="Basic and acidic residues" evidence="1">
    <location>
        <begin position="1"/>
        <end position="10"/>
    </location>
</feature>
<dbReference type="Proteomes" id="UP000228781">
    <property type="component" value="Unassembled WGS sequence"/>
</dbReference>
<evidence type="ECO:0000256" key="1">
    <source>
        <dbReference type="SAM" id="MobiDB-lite"/>
    </source>
</evidence>
<dbReference type="AlphaFoldDB" id="A0A2M8EI86"/>
<organism evidence="2 3">
    <name type="scientific">candidate division WWE3 bacterium CG_4_9_14_0_2_um_filter_48_10</name>
    <dbReference type="NCBI Taxonomy" id="1975078"/>
    <lineage>
        <taxon>Bacteria</taxon>
        <taxon>Katanobacteria</taxon>
    </lineage>
</organism>
<comment type="caution">
    <text evidence="2">The sequence shown here is derived from an EMBL/GenBank/DDBJ whole genome shotgun (WGS) entry which is preliminary data.</text>
</comment>
<proteinExistence type="predicted"/>
<feature type="region of interest" description="Disordered" evidence="1">
    <location>
        <begin position="1"/>
        <end position="63"/>
    </location>
</feature>
<dbReference type="EMBL" id="PFSK01000042">
    <property type="protein sequence ID" value="PJC22161.1"/>
    <property type="molecule type" value="Genomic_DNA"/>
</dbReference>
<evidence type="ECO:0008006" key="4">
    <source>
        <dbReference type="Google" id="ProtNLM"/>
    </source>
</evidence>
<name>A0A2M8EI86_UNCKA</name>
<feature type="compositionally biased region" description="Acidic residues" evidence="1">
    <location>
        <begin position="31"/>
        <end position="40"/>
    </location>
</feature>
<sequence>MEDNVCKECGYEGPESPGEGKCPACGGEIVSAEEIEEGGEEGFGKEEHEEKEHEKELEEDEEF</sequence>
<protein>
    <recommendedName>
        <fullName evidence="4">Rubredoxin-like domain-containing protein</fullName>
    </recommendedName>
</protein>
<evidence type="ECO:0000313" key="3">
    <source>
        <dbReference type="Proteomes" id="UP000228781"/>
    </source>
</evidence>
<feature type="compositionally biased region" description="Basic and acidic residues" evidence="1">
    <location>
        <begin position="42"/>
        <end position="56"/>
    </location>
</feature>
<reference evidence="3" key="1">
    <citation type="submission" date="2017-09" db="EMBL/GenBank/DDBJ databases">
        <title>Depth-based differentiation of microbial function through sediment-hosted aquifers and enrichment of novel symbionts in the deep terrestrial subsurface.</title>
        <authorList>
            <person name="Probst A.J."/>
            <person name="Ladd B."/>
            <person name="Jarett J.K."/>
            <person name="Geller-Mcgrath D.E."/>
            <person name="Sieber C.M.K."/>
            <person name="Emerson J.B."/>
            <person name="Anantharaman K."/>
            <person name="Thomas B.C."/>
            <person name="Malmstrom R."/>
            <person name="Stieglmeier M."/>
            <person name="Klingl A."/>
            <person name="Woyke T."/>
            <person name="Ryan C.M."/>
            <person name="Banfield J.F."/>
        </authorList>
    </citation>
    <scope>NUCLEOTIDE SEQUENCE [LARGE SCALE GENOMIC DNA]</scope>
</reference>
<gene>
    <name evidence="2" type="ORF">CO059_02850</name>
</gene>
<accession>A0A2M8EI86</accession>